<proteinExistence type="predicted"/>
<dbReference type="PIRSF" id="PIRSF005739">
    <property type="entry name" value="O-mtase"/>
    <property type="match status" value="1"/>
</dbReference>
<dbReference type="GO" id="GO:0046983">
    <property type="term" value="F:protein dimerization activity"/>
    <property type="evidence" value="ECO:0007669"/>
    <property type="project" value="InterPro"/>
</dbReference>
<evidence type="ECO:0000259" key="6">
    <source>
        <dbReference type="Pfam" id="PF08100"/>
    </source>
</evidence>
<dbReference type="InterPro" id="IPR012967">
    <property type="entry name" value="COMT_dimerisation"/>
</dbReference>
<keyword evidence="3" id="KW-0949">S-adenosyl-L-methionine</keyword>
<keyword evidence="2" id="KW-0808">Transferase</keyword>
<feature type="active site" description="Proton acceptor" evidence="4">
    <location>
        <position position="251"/>
    </location>
</feature>
<dbReference type="AlphaFoldDB" id="I2NBY5"/>
<dbReference type="Gene3D" id="1.10.10.10">
    <property type="entry name" value="Winged helix-like DNA-binding domain superfamily/Winged helix DNA-binding domain"/>
    <property type="match status" value="1"/>
</dbReference>
<name>I2NBY5_STRT9</name>
<feature type="domain" description="O-methyltransferase dimerisation" evidence="6">
    <location>
        <begin position="27"/>
        <end position="95"/>
    </location>
</feature>
<dbReference type="InterPro" id="IPR036388">
    <property type="entry name" value="WH-like_DNA-bd_sf"/>
</dbReference>
<dbReference type="EMBL" id="CP029159">
    <property type="protein sequence ID" value="QKM65851.1"/>
    <property type="molecule type" value="Genomic_DNA"/>
</dbReference>
<dbReference type="CDD" id="cd02440">
    <property type="entry name" value="AdoMet_MTases"/>
    <property type="match status" value="1"/>
</dbReference>
<keyword evidence="1 7" id="KW-0489">Methyltransferase</keyword>
<reference evidence="7 8" key="1">
    <citation type="journal article" date="2012" name="J. Bacteriol.">
        <title>Draft genome of Streptomyces tsukubaensis NRRL 18488, the producer of the clinically important immunosuppressant tacrolimus (FK506).</title>
        <authorList>
            <person name="Barreiro C."/>
            <person name="Prieto C."/>
            <person name="Sola-Landa A."/>
            <person name="Solera E."/>
            <person name="Martinez-Castro M."/>
            <person name="Perez-Redondo R."/>
            <person name="Garcia-Estrada C."/>
            <person name="Aparicio J.F."/>
            <person name="Fernandez-Martinez L.T."/>
            <person name="Santos-Aberturas J."/>
            <person name="Salehi-Najafabadi Z."/>
            <person name="Rodriguez-Garcia A."/>
            <person name="Tauch A."/>
            <person name="Martin J.F."/>
        </authorList>
    </citation>
    <scope>NUCLEOTIDE SEQUENCE [LARGE SCALE GENOMIC DNA]</scope>
    <source>
        <strain evidence="8">DSM 42081 / NBRC 108919 / NRRL 18488 / 9993</strain>
    </source>
</reference>
<evidence type="ECO:0000256" key="3">
    <source>
        <dbReference type="ARBA" id="ARBA00022691"/>
    </source>
</evidence>
<evidence type="ECO:0000256" key="2">
    <source>
        <dbReference type="ARBA" id="ARBA00022679"/>
    </source>
</evidence>
<dbReference type="Pfam" id="PF00891">
    <property type="entry name" value="Methyltransf_2"/>
    <property type="match status" value="1"/>
</dbReference>
<organism evidence="7 8">
    <name type="scientific">Streptomyces tsukubensis (strain DSM 42081 / NBRC 108919 / NRRL 18488 / 9993)</name>
    <dbReference type="NCBI Taxonomy" id="1114943"/>
    <lineage>
        <taxon>Bacteria</taxon>
        <taxon>Bacillati</taxon>
        <taxon>Actinomycetota</taxon>
        <taxon>Actinomycetes</taxon>
        <taxon>Kitasatosporales</taxon>
        <taxon>Streptomycetaceae</taxon>
        <taxon>Streptomyces</taxon>
    </lineage>
</organism>
<dbReference type="PANTHER" id="PTHR43712:SF2">
    <property type="entry name" value="O-METHYLTRANSFERASE CICE"/>
    <property type="match status" value="1"/>
</dbReference>
<dbReference type="Gene3D" id="3.40.50.150">
    <property type="entry name" value="Vaccinia Virus protein VP39"/>
    <property type="match status" value="1"/>
</dbReference>
<gene>
    <name evidence="7" type="ORF">STSU_000435</name>
</gene>
<accession>I2NBY5</accession>
<dbReference type="GO" id="GO:0008171">
    <property type="term" value="F:O-methyltransferase activity"/>
    <property type="evidence" value="ECO:0007669"/>
    <property type="project" value="InterPro"/>
</dbReference>
<dbReference type="PANTHER" id="PTHR43712">
    <property type="entry name" value="PUTATIVE (AFU_ORTHOLOGUE AFUA_4G14580)-RELATED"/>
    <property type="match status" value="1"/>
</dbReference>
<dbReference type="InterPro" id="IPR029063">
    <property type="entry name" value="SAM-dependent_MTases_sf"/>
</dbReference>
<dbReference type="SUPFAM" id="SSF46785">
    <property type="entry name" value="Winged helix' DNA-binding domain"/>
    <property type="match status" value="1"/>
</dbReference>
<dbReference type="InterPro" id="IPR016461">
    <property type="entry name" value="COMT-like"/>
</dbReference>
<evidence type="ECO:0000259" key="5">
    <source>
        <dbReference type="Pfam" id="PF00891"/>
    </source>
</evidence>
<evidence type="ECO:0000256" key="1">
    <source>
        <dbReference type="ARBA" id="ARBA00022603"/>
    </source>
</evidence>
<keyword evidence="8" id="KW-1185">Reference proteome</keyword>
<feature type="domain" description="O-methyltransferase C-terminal" evidence="5">
    <location>
        <begin position="124"/>
        <end position="320"/>
    </location>
</feature>
<dbReference type="Proteomes" id="UP000005940">
    <property type="component" value="Chromosome"/>
</dbReference>
<evidence type="ECO:0000256" key="4">
    <source>
        <dbReference type="PIRSR" id="PIRSR005739-1"/>
    </source>
</evidence>
<dbReference type="SUPFAM" id="SSF53335">
    <property type="entry name" value="S-adenosyl-L-methionine-dependent methyltransferases"/>
    <property type="match status" value="1"/>
</dbReference>
<sequence>MEQLVHGVPDPVVREFLLMADDSIVAVLPFTLAIAARLGVADACAPEGSAPGELAAAVGFAAEPLTSLLNALTGAGFFTRDEHGRFAPTELGEVLKAGSALSMRATLSNLDSCRAWLRAADAAAQLRPLPAAAGESFFTDQDTRTTTDAAFNTRMKERARRLYGSLAELPVWDGAHTVMDIGGGTGTVLAAILTARPQLRGVLFDRRSVIDLAAVDSPLDPVRDRCTLVAGDFFDGLPGGADVQVLGSVLHDWDDEKAAGILRAGVRALAPGGRILVCELVVPETAEPHPARWSDLGMLVLLGGRERTLPEFDTVFAAAGLVRTRVLPVGESGFSLIETRPAGPVPAGA</sequence>
<dbReference type="RefSeq" id="WP_006344604.1">
    <property type="nucleotide sequence ID" value="NZ_CP029159.1"/>
</dbReference>
<dbReference type="GO" id="GO:0032259">
    <property type="term" value="P:methylation"/>
    <property type="evidence" value="ECO:0007669"/>
    <property type="project" value="UniProtKB-KW"/>
</dbReference>
<evidence type="ECO:0000313" key="8">
    <source>
        <dbReference type="Proteomes" id="UP000005940"/>
    </source>
</evidence>
<dbReference type="InterPro" id="IPR036390">
    <property type="entry name" value="WH_DNA-bd_sf"/>
</dbReference>
<dbReference type="Pfam" id="PF08100">
    <property type="entry name" value="Dimerisation"/>
    <property type="match status" value="1"/>
</dbReference>
<dbReference type="InterPro" id="IPR001077">
    <property type="entry name" value="COMT_C"/>
</dbReference>
<evidence type="ECO:0000313" key="7">
    <source>
        <dbReference type="EMBL" id="QKM65851.1"/>
    </source>
</evidence>
<protein>
    <submittedName>
        <fullName evidence="7">Methyltransferase</fullName>
    </submittedName>
</protein>
<dbReference type="PROSITE" id="PS51683">
    <property type="entry name" value="SAM_OMT_II"/>
    <property type="match status" value="1"/>
</dbReference>